<dbReference type="EMBL" id="SAEB01000007">
    <property type="protein sequence ID" value="RVD84003.1"/>
    <property type="molecule type" value="Genomic_DNA"/>
</dbReference>
<protein>
    <submittedName>
        <fullName evidence="2">Uncharacterized protein</fullName>
    </submittedName>
</protein>
<evidence type="ECO:0000313" key="2">
    <source>
        <dbReference type="EMBL" id="RVD84003.1"/>
    </source>
</evidence>
<reference evidence="2 3" key="1">
    <citation type="submission" date="2019-01" db="EMBL/GenBank/DDBJ databases">
        <title>Intercellular communication is required for trap formation in the nematode-trapping fungus Duddingtonia flagrans.</title>
        <authorList>
            <person name="Youssar L."/>
            <person name="Wernet V."/>
            <person name="Hensel N."/>
            <person name="Hildebrandt H.-G."/>
            <person name="Fischer R."/>
        </authorList>
    </citation>
    <scope>NUCLEOTIDE SEQUENCE [LARGE SCALE GENOMIC DNA]</scope>
    <source>
        <strain evidence="2 3">CBS H-5679</strain>
    </source>
</reference>
<dbReference type="AlphaFoldDB" id="A0A436ZZ58"/>
<organism evidence="2 3">
    <name type="scientific">Arthrobotrys flagrans</name>
    <name type="common">Nematode-trapping fungus</name>
    <name type="synonym">Trichothecium flagrans</name>
    <dbReference type="NCBI Taxonomy" id="97331"/>
    <lineage>
        <taxon>Eukaryota</taxon>
        <taxon>Fungi</taxon>
        <taxon>Dikarya</taxon>
        <taxon>Ascomycota</taxon>
        <taxon>Pezizomycotina</taxon>
        <taxon>Orbiliomycetes</taxon>
        <taxon>Orbiliales</taxon>
        <taxon>Orbiliaceae</taxon>
        <taxon>Arthrobotrys</taxon>
    </lineage>
</organism>
<dbReference type="VEuPathDB" id="FungiDB:DFL_005770"/>
<proteinExistence type="predicted"/>
<keyword evidence="3" id="KW-1185">Reference proteome</keyword>
<evidence type="ECO:0000256" key="1">
    <source>
        <dbReference type="SAM" id="MobiDB-lite"/>
    </source>
</evidence>
<dbReference type="Proteomes" id="UP000283090">
    <property type="component" value="Unassembled WGS sequence"/>
</dbReference>
<gene>
    <name evidence="2" type="ORF">DFL_005770</name>
</gene>
<dbReference type="RefSeq" id="XP_067489547.1">
    <property type="nucleotide sequence ID" value="XM_067635080.1"/>
</dbReference>
<name>A0A436ZZ58_ARTFL</name>
<comment type="caution">
    <text evidence="2">The sequence shown here is derived from an EMBL/GenBank/DDBJ whole genome shotgun (WGS) entry which is preliminary data.</text>
</comment>
<dbReference type="GeneID" id="93588081"/>
<feature type="region of interest" description="Disordered" evidence="1">
    <location>
        <begin position="67"/>
        <end position="172"/>
    </location>
</feature>
<evidence type="ECO:0000313" key="3">
    <source>
        <dbReference type="Proteomes" id="UP000283090"/>
    </source>
</evidence>
<accession>A0A436ZZ58</accession>
<sequence length="172" mass="19414">MVSSLADCFATPDEDKVALRRGLDIRSLPMSKYLDKDSITWEGDRNRQPPQLNRSNKIILNRGRAELNEKRNTAGGMSEVKMRKNGGQGYQLTTIPDDPLTRSKIENPMGERAGGSVQKERMGQESANVVSAPRPIPERGYLATRRQPNSARSRKHLEMELDPSYDENRSCR</sequence>